<accession>A0A2M9BBW3</accession>
<keyword evidence="2" id="KW-1185">Reference proteome</keyword>
<reference evidence="1 2" key="1">
    <citation type="submission" date="2017-11" db="EMBL/GenBank/DDBJ databases">
        <title>Genomic Encyclopedia of Archaeal and Bacterial Type Strains, Phase II (KMG-II): From Individual Species to Whole Genera.</title>
        <authorList>
            <person name="Goeker M."/>
        </authorList>
    </citation>
    <scope>NUCLEOTIDE SEQUENCE [LARGE SCALE GENOMIC DNA]</scope>
    <source>
        <strain evidence="1 2">DSM 25625</strain>
    </source>
</reference>
<proteinExistence type="predicted"/>
<gene>
    <name evidence="1" type="ORF">CLV54_2771</name>
</gene>
<protein>
    <submittedName>
        <fullName evidence="1">Uncharacterized protein</fullName>
    </submittedName>
</protein>
<dbReference type="OrthoDB" id="5123702at2"/>
<evidence type="ECO:0000313" key="1">
    <source>
        <dbReference type="EMBL" id="PJJ55428.1"/>
    </source>
</evidence>
<dbReference type="EMBL" id="PGFB01000005">
    <property type="protein sequence ID" value="PJJ55428.1"/>
    <property type="molecule type" value="Genomic_DNA"/>
</dbReference>
<organism evidence="1 2">
    <name type="scientific">Compostimonas suwonensis</name>
    <dbReference type="NCBI Taxonomy" id="1048394"/>
    <lineage>
        <taxon>Bacteria</taxon>
        <taxon>Bacillati</taxon>
        <taxon>Actinomycetota</taxon>
        <taxon>Actinomycetes</taxon>
        <taxon>Micrococcales</taxon>
        <taxon>Microbacteriaceae</taxon>
        <taxon>Compostimonas</taxon>
    </lineage>
</organism>
<evidence type="ECO:0000313" key="2">
    <source>
        <dbReference type="Proteomes" id="UP000230161"/>
    </source>
</evidence>
<dbReference type="RefSeq" id="WP_100345567.1">
    <property type="nucleotide sequence ID" value="NZ_PGFB01000005.1"/>
</dbReference>
<comment type="caution">
    <text evidence="1">The sequence shown here is derived from an EMBL/GenBank/DDBJ whole genome shotgun (WGS) entry which is preliminary data.</text>
</comment>
<sequence length="83" mass="8925">MPEFERLLFGDRRDPRDELAAIFDAAVPTGGEIQPAALAWARGILAEQPAGVDVVEAIALLRRAEPRLGLKSARYLAERAAAG</sequence>
<dbReference type="AlphaFoldDB" id="A0A2M9BBW3"/>
<dbReference type="Proteomes" id="UP000230161">
    <property type="component" value="Unassembled WGS sequence"/>
</dbReference>
<name>A0A2M9BBW3_9MICO</name>